<dbReference type="GO" id="GO:0003824">
    <property type="term" value="F:catalytic activity"/>
    <property type="evidence" value="ECO:0007669"/>
    <property type="project" value="InterPro"/>
</dbReference>
<dbReference type="PROSITE" id="PS51918">
    <property type="entry name" value="RADICAL_SAM"/>
    <property type="match status" value="1"/>
</dbReference>
<keyword evidence="7" id="KW-1185">Reference proteome</keyword>
<keyword evidence="3" id="KW-0408">Iron</keyword>
<evidence type="ECO:0000256" key="1">
    <source>
        <dbReference type="ARBA" id="ARBA00022691"/>
    </source>
</evidence>
<evidence type="ECO:0000259" key="5">
    <source>
        <dbReference type="PROSITE" id="PS51918"/>
    </source>
</evidence>
<dbReference type="Gene3D" id="3.20.20.70">
    <property type="entry name" value="Aldolase class I"/>
    <property type="match status" value="1"/>
</dbReference>
<proteinExistence type="predicted"/>
<protein>
    <recommendedName>
        <fullName evidence="5">Radical SAM core domain-containing protein</fullName>
    </recommendedName>
</protein>
<keyword evidence="4" id="KW-0411">Iron-sulfur</keyword>
<dbReference type="EMBL" id="JAHQCW010000036">
    <property type="protein sequence ID" value="MBU9738518.1"/>
    <property type="molecule type" value="Genomic_DNA"/>
</dbReference>
<dbReference type="InterPro" id="IPR058240">
    <property type="entry name" value="rSAM_sf"/>
</dbReference>
<keyword evidence="2" id="KW-0479">Metal-binding</keyword>
<dbReference type="GO" id="GO:0046872">
    <property type="term" value="F:metal ion binding"/>
    <property type="evidence" value="ECO:0007669"/>
    <property type="project" value="UniProtKB-KW"/>
</dbReference>
<accession>A0A949K0A2</accession>
<sequence>MYNTKRELLENTCAANPDLSPFVILKLSMLCDGVLLSERALDHLQTPLYNFGKVDSFGIQFQGRPADKAMPGAILLRDASNVYINYGEAFDAPYLVDWDPSREEFLLKDGEDVLDTVDFVPRPAFFGKSTSRGTPMESLVDIRAQKLILTAYERCRFWEGGHQCGFCAFFTGGGSHGEADCEDIYETVREAVREPGRFSEIFLSGGSDFGGEHPFDDEVDRYIRILQAVGRNFSGRFSSQLMAPAYTKAQLRRLYEETGLTAYCPNIEIWDESLFPLLCPGKEKYVGRNEWIRRTVDAVEIFGKGKVCTQVVAGAELSSPHGFKTIEEALESNFKACEFFARNGVIFLSTIWRPHRYSKLGYQKMPPLDYYIRLSRGLHDIRRAYGLFCTNDDYKHCGNHPDSDLERLDDYVSVV</sequence>
<dbReference type="GO" id="GO:0051536">
    <property type="term" value="F:iron-sulfur cluster binding"/>
    <property type="evidence" value="ECO:0007669"/>
    <property type="project" value="UniProtKB-KW"/>
</dbReference>
<dbReference type="InterPro" id="IPR007197">
    <property type="entry name" value="rSAM"/>
</dbReference>
<evidence type="ECO:0000256" key="2">
    <source>
        <dbReference type="ARBA" id="ARBA00022723"/>
    </source>
</evidence>
<reference evidence="6" key="1">
    <citation type="submission" date="2021-06" db="EMBL/GenBank/DDBJ databases">
        <title>Description of novel taxa of the family Lachnospiraceae.</title>
        <authorList>
            <person name="Chaplin A.V."/>
            <person name="Sokolova S.R."/>
            <person name="Pikina A.P."/>
            <person name="Korzhanova M."/>
            <person name="Belova V."/>
            <person name="Korostin D."/>
            <person name="Efimov B.A."/>
        </authorList>
    </citation>
    <scope>NUCLEOTIDE SEQUENCE</scope>
    <source>
        <strain evidence="6">ASD5720</strain>
    </source>
</reference>
<evidence type="ECO:0000313" key="7">
    <source>
        <dbReference type="Proteomes" id="UP000712157"/>
    </source>
</evidence>
<organism evidence="6 7">
    <name type="scientific">Diplocloster agilis</name>
    <dbReference type="NCBI Taxonomy" id="2850323"/>
    <lineage>
        <taxon>Bacteria</taxon>
        <taxon>Bacillati</taxon>
        <taxon>Bacillota</taxon>
        <taxon>Clostridia</taxon>
        <taxon>Lachnospirales</taxon>
        <taxon>Lachnospiraceae</taxon>
        <taxon>Diplocloster</taxon>
    </lineage>
</organism>
<keyword evidence="1" id="KW-0949">S-adenosyl-L-methionine</keyword>
<evidence type="ECO:0000256" key="3">
    <source>
        <dbReference type="ARBA" id="ARBA00023004"/>
    </source>
</evidence>
<dbReference type="Proteomes" id="UP000712157">
    <property type="component" value="Unassembled WGS sequence"/>
</dbReference>
<dbReference type="SUPFAM" id="SSF102114">
    <property type="entry name" value="Radical SAM enzymes"/>
    <property type="match status" value="1"/>
</dbReference>
<name>A0A949K0A2_9FIRM</name>
<evidence type="ECO:0000313" key="6">
    <source>
        <dbReference type="EMBL" id="MBU9738518.1"/>
    </source>
</evidence>
<dbReference type="InterPro" id="IPR013785">
    <property type="entry name" value="Aldolase_TIM"/>
</dbReference>
<gene>
    <name evidence="6" type="ORF">KTH89_18400</name>
</gene>
<feature type="domain" description="Radical SAM core" evidence="5">
    <location>
        <begin position="140"/>
        <end position="382"/>
    </location>
</feature>
<comment type="caution">
    <text evidence="6">The sequence shown here is derived from an EMBL/GenBank/DDBJ whole genome shotgun (WGS) entry which is preliminary data.</text>
</comment>
<dbReference type="NCBIfam" id="NF045502">
    <property type="entry name" value="variant_rSAM"/>
    <property type="match status" value="1"/>
</dbReference>
<evidence type="ECO:0000256" key="4">
    <source>
        <dbReference type="ARBA" id="ARBA00023014"/>
    </source>
</evidence>
<dbReference type="RefSeq" id="WP_238722664.1">
    <property type="nucleotide sequence ID" value="NZ_JAHQCW010000036.1"/>
</dbReference>
<dbReference type="AlphaFoldDB" id="A0A949K0A2"/>